<dbReference type="GO" id="GO:0005615">
    <property type="term" value="C:extracellular space"/>
    <property type="evidence" value="ECO:0007669"/>
    <property type="project" value="TreeGrafter"/>
</dbReference>
<dbReference type="FunFam" id="2.40.10.10:FF:000005">
    <property type="entry name" value="Serine protease 37"/>
    <property type="match status" value="1"/>
</dbReference>
<evidence type="ECO:0000256" key="6">
    <source>
        <dbReference type="ARBA" id="ARBA00022825"/>
    </source>
</evidence>
<dbReference type="PROSITE" id="PS50240">
    <property type="entry name" value="TRYPSIN_DOM"/>
    <property type="match status" value="1"/>
</dbReference>
<dbReference type="InterPro" id="IPR018114">
    <property type="entry name" value="TRYPSIN_HIS"/>
</dbReference>
<evidence type="ECO:0000256" key="5">
    <source>
        <dbReference type="ARBA" id="ARBA00022801"/>
    </source>
</evidence>
<sequence length="292" mass="31680">MLRFLPSWAPEKLPGSKTAPTPGSFPEAQEEKKTRRGGCLLQKKRSHAHSVTWPCPLATPTALVDEDDKIVGGYTCRRNSVPYQVSLNIGYHICGGSLIHDQWVLSAAHCFKSILSVKLGAYNIRNPEGDEQIIRAEKIIVHPSYNSWLLDHDIMLIKLVKPAELSKSVAPITLGYGCPAVGTYCLVSGWGNTLSEGVNYPDFLQCLYAPILSDEECKAAYPGQISENMVCVGYLEGGKDSCQGDSGGPVACDGFLQGIVSWGVGCALPGYPGVYTKVCKYVDWIHETIAAN</sequence>
<dbReference type="InterPro" id="IPR043504">
    <property type="entry name" value="Peptidase_S1_PA_chymotrypsin"/>
</dbReference>
<reference evidence="11" key="1">
    <citation type="submission" date="2025-08" db="UniProtKB">
        <authorList>
            <consortium name="Ensembl"/>
        </authorList>
    </citation>
    <scope>IDENTIFICATION</scope>
</reference>
<feature type="region of interest" description="Disordered" evidence="9">
    <location>
        <begin position="1"/>
        <end position="37"/>
    </location>
</feature>
<keyword evidence="6 8" id="KW-0720">Serine protease</keyword>
<accession>A0A8C7E116</accession>
<name>A0A8C7E116_NAJNA</name>
<dbReference type="OrthoDB" id="10059102at2759"/>
<keyword evidence="3" id="KW-0964">Secreted</keyword>
<dbReference type="Gene3D" id="2.40.10.10">
    <property type="entry name" value="Trypsin-like serine proteases"/>
    <property type="match status" value="2"/>
</dbReference>
<dbReference type="Pfam" id="PF00089">
    <property type="entry name" value="Trypsin"/>
    <property type="match status" value="1"/>
</dbReference>
<evidence type="ECO:0000256" key="7">
    <source>
        <dbReference type="ARBA" id="ARBA00023157"/>
    </source>
</evidence>
<reference evidence="11" key="2">
    <citation type="submission" date="2025-09" db="UniProtKB">
        <authorList>
            <consortium name="Ensembl"/>
        </authorList>
    </citation>
    <scope>IDENTIFICATION</scope>
</reference>
<comment type="similarity">
    <text evidence="2">Belongs to the peptidase S1 family. Snake venom subfamily.</text>
</comment>
<evidence type="ECO:0000256" key="3">
    <source>
        <dbReference type="ARBA" id="ARBA00022525"/>
    </source>
</evidence>
<dbReference type="AlphaFoldDB" id="A0A8C7E116"/>
<dbReference type="PANTHER" id="PTHR24264:SF15">
    <property type="entry name" value="RIKEN CDNA 2210010C04 GENE"/>
    <property type="match status" value="1"/>
</dbReference>
<evidence type="ECO:0000256" key="8">
    <source>
        <dbReference type="RuleBase" id="RU363034"/>
    </source>
</evidence>
<dbReference type="PROSITE" id="PS00135">
    <property type="entry name" value="TRYPSIN_SER"/>
    <property type="match status" value="1"/>
</dbReference>
<dbReference type="InterPro" id="IPR033116">
    <property type="entry name" value="TRYPSIN_SER"/>
</dbReference>
<dbReference type="PROSITE" id="PS00134">
    <property type="entry name" value="TRYPSIN_HIS"/>
    <property type="match status" value="1"/>
</dbReference>
<dbReference type="GeneTree" id="ENSGT01050000244883"/>
<dbReference type="SUPFAM" id="SSF50494">
    <property type="entry name" value="Trypsin-like serine proteases"/>
    <property type="match status" value="1"/>
</dbReference>
<evidence type="ECO:0000256" key="4">
    <source>
        <dbReference type="ARBA" id="ARBA00022670"/>
    </source>
</evidence>
<keyword evidence="5 8" id="KW-0378">Hydrolase</keyword>
<feature type="domain" description="Peptidase S1" evidence="10">
    <location>
        <begin position="70"/>
        <end position="290"/>
    </location>
</feature>
<evidence type="ECO:0000256" key="9">
    <source>
        <dbReference type="SAM" id="MobiDB-lite"/>
    </source>
</evidence>
<keyword evidence="7" id="KW-1015">Disulfide bond</keyword>
<dbReference type="GO" id="GO:0006508">
    <property type="term" value="P:proteolysis"/>
    <property type="evidence" value="ECO:0007669"/>
    <property type="project" value="UniProtKB-KW"/>
</dbReference>
<organism evidence="11 12">
    <name type="scientific">Naja naja</name>
    <name type="common">Indian cobra</name>
    <dbReference type="NCBI Taxonomy" id="35670"/>
    <lineage>
        <taxon>Eukaryota</taxon>
        <taxon>Metazoa</taxon>
        <taxon>Chordata</taxon>
        <taxon>Craniata</taxon>
        <taxon>Vertebrata</taxon>
        <taxon>Euteleostomi</taxon>
        <taxon>Lepidosauria</taxon>
        <taxon>Squamata</taxon>
        <taxon>Bifurcata</taxon>
        <taxon>Unidentata</taxon>
        <taxon>Episquamata</taxon>
        <taxon>Toxicofera</taxon>
        <taxon>Serpentes</taxon>
        <taxon>Colubroidea</taxon>
        <taxon>Elapidae</taxon>
        <taxon>Elapinae</taxon>
        <taxon>Naja</taxon>
    </lineage>
</organism>
<dbReference type="PANTHER" id="PTHR24264">
    <property type="entry name" value="TRYPSIN-RELATED"/>
    <property type="match status" value="1"/>
</dbReference>
<evidence type="ECO:0000313" key="11">
    <source>
        <dbReference type="Ensembl" id="ENSNNAP00000016480.1"/>
    </source>
</evidence>
<dbReference type="Proteomes" id="UP000694559">
    <property type="component" value="Unplaced"/>
</dbReference>
<dbReference type="InterPro" id="IPR001254">
    <property type="entry name" value="Trypsin_dom"/>
</dbReference>
<comment type="subcellular location">
    <subcellularLocation>
        <location evidence="1">Secreted</location>
    </subcellularLocation>
</comment>
<keyword evidence="4 8" id="KW-0645">Protease</keyword>
<keyword evidence="12" id="KW-1185">Reference proteome</keyword>
<proteinExistence type="inferred from homology"/>
<dbReference type="InterPro" id="IPR050127">
    <property type="entry name" value="Serine_Proteases_S1"/>
</dbReference>
<dbReference type="InterPro" id="IPR009003">
    <property type="entry name" value="Peptidase_S1_PA"/>
</dbReference>
<dbReference type="Ensembl" id="ENSNNAT00000017294.1">
    <property type="protein sequence ID" value="ENSNNAP00000016480.1"/>
    <property type="gene ID" value="ENSNNAG00000009748.1"/>
</dbReference>
<protein>
    <recommendedName>
        <fullName evidence="10">Peptidase S1 domain-containing protein</fullName>
    </recommendedName>
</protein>
<dbReference type="SMART" id="SM00020">
    <property type="entry name" value="Tryp_SPc"/>
    <property type="match status" value="1"/>
</dbReference>
<evidence type="ECO:0000256" key="2">
    <source>
        <dbReference type="ARBA" id="ARBA00009228"/>
    </source>
</evidence>
<dbReference type="InterPro" id="IPR001314">
    <property type="entry name" value="Peptidase_S1A"/>
</dbReference>
<dbReference type="PRINTS" id="PR00722">
    <property type="entry name" value="CHYMOTRYPSIN"/>
</dbReference>
<evidence type="ECO:0000259" key="10">
    <source>
        <dbReference type="PROSITE" id="PS50240"/>
    </source>
</evidence>
<dbReference type="GO" id="GO:0035821">
    <property type="term" value="P:modulation of process of another organism"/>
    <property type="evidence" value="ECO:0007669"/>
    <property type="project" value="UniProtKB-ARBA"/>
</dbReference>
<dbReference type="CDD" id="cd00190">
    <property type="entry name" value="Tryp_SPc"/>
    <property type="match status" value="1"/>
</dbReference>
<evidence type="ECO:0000256" key="1">
    <source>
        <dbReference type="ARBA" id="ARBA00004613"/>
    </source>
</evidence>
<dbReference type="GO" id="GO:0004252">
    <property type="term" value="F:serine-type endopeptidase activity"/>
    <property type="evidence" value="ECO:0007669"/>
    <property type="project" value="InterPro"/>
</dbReference>
<evidence type="ECO:0000313" key="12">
    <source>
        <dbReference type="Proteomes" id="UP000694559"/>
    </source>
</evidence>